<sequence length="923" mass="103083">MGGKYQRLASETGSKTLKKGIFSYLFFTWLNGLLKLDIFWKRIEEFLCNRPALIKTSRSAIIYSKDTQPCKIGSLTFTKNIDSTRATCIELDTEPRVNIIEMSASWTSQQKSVLHQVSMVVQSNQLLIVTGPVGSGKSSLLMAILGEIPTTEGEITLHGRTAYVSQIPWIFSASIRDNIVFGRPFDESRYKRILEMCDLEKDINCFPHEDLTIIGQRGVGLSGGQRARLSLARAVYSEADIFLLDDPLSAVDARVGQHIFDKCICGELSNRVRVLATHQVQYLPRADKIAVVREGAVVLGTYSELSENGIVDTLQKRHEDTTSDYTLLEDVNHYDYDNSKDMREEDEDRATGTVSWRLYWRFFKAGLPPVIIGCLALFYIIAQASSVVPTWWMSRIVHMTLQEQRGSFSLSVFGGLVGASLILFLVKDLAFVSAILRSTRKLHDKMTLAVIKSPVLFFDTNPAGRIMNRFSKDIGAMDDLLPIQFLYSVPMCLNIVIVILLALVVSLWIAVAVIPMAMLLFLIAAYYLKSSRELKRIEAIRCSPVYDHVAETITGLEVIRTSGAEEECCNKLLRLQDEHTKAFFLVMATSRWLGLYVDLLCAFFLVGVAIVGLVAIHDHGLAGMLLSLSITLFGTTQYGIRQATDVVSQMTSVERVMTYTELPSEPGYTRQDKSSDDWPSQGSLSIRDLSMVYLEGGPSVLKDINLDVQPKEKIGIVGRTGAGKSSLVAALFRMPDPQGQVFIDGVDLGTIDIQVVRRSMAVITQDPVLFAGSLRKNLDPFNRFTDQAIWTALDEVQLMKKVSKLHHQLDYCVGEGGSGFSVGERQLLCLARALLQNCKILVLDEATANVDYKTDHLIQQVIRQKFTKCTVLTIAHRVNTIMDYDKVVVLDHGHVMEYDNPRVLAGKENGYFSRLIKGHTMKV</sequence>
<feature type="domain" description="ABC transporter" evidence="11">
    <location>
        <begin position="97"/>
        <end position="319"/>
    </location>
</feature>
<keyword evidence="8 10" id="KW-1133">Transmembrane helix</keyword>
<evidence type="ECO:0000256" key="2">
    <source>
        <dbReference type="ARBA" id="ARBA00009726"/>
    </source>
</evidence>
<evidence type="ECO:0000256" key="3">
    <source>
        <dbReference type="ARBA" id="ARBA00022448"/>
    </source>
</evidence>
<dbReference type="AlphaFoldDB" id="A0A6P8H5Y2"/>
<dbReference type="InterPro" id="IPR050173">
    <property type="entry name" value="ABC_transporter_C-like"/>
</dbReference>
<evidence type="ECO:0000256" key="5">
    <source>
        <dbReference type="ARBA" id="ARBA00022737"/>
    </source>
</evidence>
<keyword evidence="13" id="KW-1185">Reference proteome</keyword>
<dbReference type="PANTHER" id="PTHR24223:SF456">
    <property type="entry name" value="MULTIDRUG RESISTANCE-ASSOCIATED PROTEIN LETHAL(2)03659"/>
    <property type="match status" value="1"/>
</dbReference>
<keyword evidence="3" id="KW-0813">Transport</keyword>
<evidence type="ECO:0000259" key="11">
    <source>
        <dbReference type="PROSITE" id="PS50893"/>
    </source>
</evidence>
<keyword evidence="5" id="KW-0677">Repeat</keyword>
<dbReference type="PROSITE" id="PS50929">
    <property type="entry name" value="ABC_TM1F"/>
    <property type="match status" value="1"/>
</dbReference>
<dbReference type="GO" id="GO:0016887">
    <property type="term" value="F:ATP hydrolysis activity"/>
    <property type="evidence" value="ECO:0007669"/>
    <property type="project" value="InterPro"/>
</dbReference>
<feature type="transmembrane region" description="Helical" evidence="10">
    <location>
        <begin position="412"/>
        <end position="436"/>
    </location>
</feature>
<dbReference type="InterPro" id="IPR011527">
    <property type="entry name" value="ABC1_TM_dom"/>
</dbReference>
<dbReference type="GeneID" id="116288242"/>
<protein>
    <submittedName>
        <fullName evidence="14">Multidrug resistance-associated protein 4-like</fullName>
    </submittedName>
</protein>
<dbReference type="Gene3D" id="3.40.50.300">
    <property type="entry name" value="P-loop containing nucleotide triphosphate hydrolases"/>
    <property type="match status" value="2"/>
</dbReference>
<dbReference type="KEGG" id="aten:116288242"/>
<dbReference type="FunFam" id="1.20.1560.10:FF:000014">
    <property type="entry name" value="Multidrug resistance-associated protein member 4"/>
    <property type="match status" value="1"/>
</dbReference>
<dbReference type="GO" id="GO:0005524">
    <property type="term" value="F:ATP binding"/>
    <property type="evidence" value="ECO:0007669"/>
    <property type="project" value="UniProtKB-KW"/>
</dbReference>
<keyword evidence="7" id="KW-0067">ATP-binding</keyword>
<dbReference type="InterPro" id="IPR027417">
    <property type="entry name" value="P-loop_NTPase"/>
</dbReference>
<organism evidence="13 14">
    <name type="scientific">Actinia tenebrosa</name>
    <name type="common">Australian red waratah sea anemone</name>
    <dbReference type="NCBI Taxonomy" id="6105"/>
    <lineage>
        <taxon>Eukaryota</taxon>
        <taxon>Metazoa</taxon>
        <taxon>Cnidaria</taxon>
        <taxon>Anthozoa</taxon>
        <taxon>Hexacorallia</taxon>
        <taxon>Actiniaria</taxon>
        <taxon>Actiniidae</taxon>
        <taxon>Actinia</taxon>
    </lineage>
</organism>
<dbReference type="InParanoid" id="A0A6P8H5Y2"/>
<keyword evidence="6" id="KW-0547">Nucleotide-binding</keyword>
<dbReference type="Pfam" id="PF00005">
    <property type="entry name" value="ABC_tran"/>
    <property type="match status" value="2"/>
</dbReference>
<accession>A0A6P8H5Y2</accession>
<dbReference type="InterPro" id="IPR003439">
    <property type="entry name" value="ABC_transporter-like_ATP-bd"/>
</dbReference>
<dbReference type="Gene3D" id="1.20.1560.10">
    <property type="entry name" value="ABC transporter type 1, transmembrane domain"/>
    <property type="match status" value="1"/>
</dbReference>
<dbReference type="FunFam" id="3.40.50.300:FF:000973">
    <property type="entry name" value="Multidrug resistance-associated protein 4"/>
    <property type="match status" value="1"/>
</dbReference>
<evidence type="ECO:0000256" key="7">
    <source>
        <dbReference type="ARBA" id="ARBA00022840"/>
    </source>
</evidence>
<feature type="transmembrane region" description="Helical" evidence="10">
    <location>
        <begin position="480"/>
        <end position="501"/>
    </location>
</feature>
<dbReference type="GO" id="GO:0016020">
    <property type="term" value="C:membrane"/>
    <property type="evidence" value="ECO:0007669"/>
    <property type="project" value="UniProtKB-SubCell"/>
</dbReference>
<dbReference type="OrthoDB" id="6500128at2759"/>
<dbReference type="SUPFAM" id="SSF52540">
    <property type="entry name" value="P-loop containing nucleoside triphosphate hydrolases"/>
    <property type="match status" value="2"/>
</dbReference>
<dbReference type="InterPro" id="IPR003593">
    <property type="entry name" value="AAA+_ATPase"/>
</dbReference>
<feature type="transmembrane region" description="Helical" evidence="10">
    <location>
        <begin position="20"/>
        <end position="40"/>
    </location>
</feature>
<dbReference type="RefSeq" id="XP_031550871.1">
    <property type="nucleotide sequence ID" value="XM_031695011.1"/>
</dbReference>
<name>A0A6P8H5Y2_ACTTE</name>
<dbReference type="Pfam" id="PF00664">
    <property type="entry name" value="ABC_membrane"/>
    <property type="match status" value="1"/>
</dbReference>
<evidence type="ECO:0000256" key="10">
    <source>
        <dbReference type="SAM" id="Phobius"/>
    </source>
</evidence>
<comment type="subcellular location">
    <subcellularLocation>
        <location evidence="1">Membrane</location>
        <topology evidence="1">Multi-pass membrane protein</topology>
    </subcellularLocation>
</comment>
<feature type="transmembrane region" description="Helical" evidence="10">
    <location>
        <begin position="370"/>
        <end position="392"/>
    </location>
</feature>
<dbReference type="CDD" id="cd03250">
    <property type="entry name" value="ABCC_MRP_domain1"/>
    <property type="match status" value="1"/>
</dbReference>
<feature type="domain" description="ABC transporter" evidence="11">
    <location>
        <begin position="684"/>
        <end position="917"/>
    </location>
</feature>
<evidence type="ECO:0000259" key="12">
    <source>
        <dbReference type="PROSITE" id="PS50929"/>
    </source>
</evidence>
<dbReference type="PANTHER" id="PTHR24223">
    <property type="entry name" value="ATP-BINDING CASSETTE SUB-FAMILY C"/>
    <property type="match status" value="1"/>
</dbReference>
<feature type="transmembrane region" description="Helical" evidence="10">
    <location>
        <begin position="593"/>
        <end position="615"/>
    </location>
</feature>
<evidence type="ECO:0000256" key="9">
    <source>
        <dbReference type="ARBA" id="ARBA00023136"/>
    </source>
</evidence>
<reference evidence="14" key="1">
    <citation type="submission" date="2025-08" db="UniProtKB">
        <authorList>
            <consortium name="RefSeq"/>
        </authorList>
    </citation>
    <scope>IDENTIFICATION</scope>
</reference>
<evidence type="ECO:0000256" key="1">
    <source>
        <dbReference type="ARBA" id="ARBA00004141"/>
    </source>
</evidence>
<evidence type="ECO:0000256" key="4">
    <source>
        <dbReference type="ARBA" id="ARBA00022692"/>
    </source>
</evidence>
<dbReference type="PROSITE" id="PS50893">
    <property type="entry name" value="ABC_TRANSPORTER_2"/>
    <property type="match status" value="2"/>
</dbReference>
<dbReference type="PROSITE" id="PS00211">
    <property type="entry name" value="ABC_TRANSPORTER_1"/>
    <property type="match status" value="2"/>
</dbReference>
<dbReference type="CDD" id="cd18580">
    <property type="entry name" value="ABC_6TM_ABCC_D2"/>
    <property type="match status" value="1"/>
</dbReference>
<comment type="similarity">
    <text evidence="2">Belongs to the ABC transporter superfamily. ABCC family. Conjugate transporter (TC 3.A.1.208) subfamily.</text>
</comment>
<dbReference type="InterPro" id="IPR017871">
    <property type="entry name" value="ABC_transporter-like_CS"/>
</dbReference>
<feature type="transmembrane region" description="Helical" evidence="10">
    <location>
        <begin position="621"/>
        <end position="640"/>
    </location>
</feature>
<gene>
    <name evidence="14" type="primary">LOC116288242</name>
</gene>
<dbReference type="SMART" id="SM00382">
    <property type="entry name" value="AAA"/>
    <property type="match status" value="2"/>
</dbReference>
<dbReference type="CDD" id="cd03244">
    <property type="entry name" value="ABCC_MRP_domain2"/>
    <property type="match status" value="1"/>
</dbReference>
<keyword evidence="9 10" id="KW-0472">Membrane</keyword>
<proteinExistence type="inferred from homology"/>
<evidence type="ECO:0000313" key="14">
    <source>
        <dbReference type="RefSeq" id="XP_031550871.1"/>
    </source>
</evidence>
<keyword evidence="4 10" id="KW-0812">Transmembrane</keyword>
<evidence type="ECO:0000256" key="6">
    <source>
        <dbReference type="ARBA" id="ARBA00022741"/>
    </source>
</evidence>
<dbReference type="InterPro" id="IPR044726">
    <property type="entry name" value="ABCC_6TM_D2"/>
</dbReference>
<evidence type="ECO:0000313" key="13">
    <source>
        <dbReference type="Proteomes" id="UP000515163"/>
    </source>
</evidence>
<feature type="domain" description="ABC transmembrane type-1" evidence="12">
    <location>
        <begin position="375"/>
        <end position="652"/>
    </location>
</feature>
<feature type="transmembrane region" description="Helical" evidence="10">
    <location>
        <begin position="507"/>
        <end position="528"/>
    </location>
</feature>
<dbReference type="InterPro" id="IPR036640">
    <property type="entry name" value="ABC1_TM_sf"/>
</dbReference>
<dbReference type="SUPFAM" id="SSF90123">
    <property type="entry name" value="ABC transporter transmembrane region"/>
    <property type="match status" value="1"/>
</dbReference>
<dbReference type="GO" id="GO:0140359">
    <property type="term" value="F:ABC-type transporter activity"/>
    <property type="evidence" value="ECO:0007669"/>
    <property type="project" value="InterPro"/>
</dbReference>
<evidence type="ECO:0000256" key="8">
    <source>
        <dbReference type="ARBA" id="ARBA00022989"/>
    </source>
</evidence>
<dbReference type="Proteomes" id="UP000515163">
    <property type="component" value="Unplaced"/>
</dbReference>
<dbReference type="FunFam" id="3.40.50.300:FF:000610">
    <property type="entry name" value="Multidrug resistance-associated ABC transporter"/>
    <property type="match status" value="1"/>
</dbReference>